<dbReference type="EMBL" id="FQXM01000002">
    <property type="protein sequence ID" value="SHH16246.1"/>
    <property type="molecule type" value="Genomic_DNA"/>
</dbReference>
<dbReference type="InterPro" id="IPR018392">
    <property type="entry name" value="LysM"/>
</dbReference>
<dbReference type="CDD" id="cd05379">
    <property type="entry name" value="CAP_bacterial"/>
    <property type="match status" value="1"/>
</dbReference>
<dbReference type="CDD" id="cd00118">
    <property type="entry name" value="LysM"/>
    <property type="match status" value="1"/>
</dbReference>
<evidence type="ECO:0000313" key="3">
    <source>
        <dbReference type="Proteomes" id="UP000184447"/>
    </source>
</evidence>
<dbReference type="InterPro" id="IPR035940">
    <property type="entry name" value="CAP_sf"/>
</dbReference>
<dbReference type="Gene3D" id="3.10.350.10">
    <property type="entry name" value="LysM domain"/>
    <property type="match status" value="1"/>
</dbReference>
<dbReference type="SMART" id="SM00257">
    <property type="entry name" value="LysM"/>
    <property type="match status" value="1"/>
</dbReference>
<protein>
    <submittedName>
        <fullName evidence="2">Spore coat assembly protein SafA/uncharacterized protein, YkwD family</fullName>
    </submittedName>
</protein>
<dbReference type="AlphaFoldDB" id="A0A1M5QQL8"/>
<dbReference type="NCBIfam" id="TIGR02899">
    <property type="entry name" value="spore_safA"/>
    <property type="match status" value="1"/>
</dbReference>
<dbReference type="PANTHER" id="PTHR31157:SF1">
    <property type="entry name" value="SCP DOMAIN-CONTAINING PROTEIN"/>
    <property type="match status" value="1"/>
</dbReference>
<dbReference type="Pfam" id="PF00188">
    <property type="entry name" value="CAP"/>
    <property type="match status" value="1"/>
</dbReference>
<dbReference type="Gene3D" id="3.40.33.10">
    <property type="entry name" value="CAP"/>
    <property type="match status" value="1"/>
</dbReference>
<dbReference type="InterPro" id="IPR036779">
    <property type="entry name" value="LysM_dom_sf"/>
</dbReference>
<dbReference type="SUPFAM" id="SSF55797">
    <property type="entry name" value="PR-1-like"/>
    <property type="match status" value="1"/>
</dbReference>
<keyword evidence="3" id="KW-1185">Reference proteome</keyword>
<dbReference type="InterPro" id="IPR014044">
    <property type="entry name" value="CAP_dom"/>
</dbReference>
<dbReference type="PROSITE" id="PS51782">
    <property type="entry name" value="LYSM"/>
    <property type="match status" value="1"/>
</dbReference>
<dbReference type="RefSeq" id="WP_073336126.1">
    <property type="nucleotide sequence ID" value="NZ_FQXM01000002.1"/>
</dbReference>
<dbReference type="Pfam" id="PF01476">
    <property type="entry name" value="LysM"/>
    <property type="match status" value="1"/>
</dbReference>
<reference evidence="2 3" key="1">
    <citation type="submission" date="2016-11" db="EMBL/GenBank/DDBJ databases">
        <authorList>
            <person name="Jaros S."/>
            <person name="Januszkiewicz K."/>
            <person name="Wedrychowicz H."/>
        </authorList>
    </citation>
    <scope>NUCLEOTIDE SEQUENCE [LARGE SCALE GENOMIC DNA]</scope>
    <source>
        <strain evidence="2 3">DSM 8605</strain>
    </source>
</reference>
<dbReference type="Proteomes" id="UP000184447">
    <property type="component" value="Unassembled WGS sequence"/>
</dbReference>
<sequence length="211" mass="23754">MKKIISKTYIISLVLFFLLVSPVVALSMETNTFDYAVKSGDSIWKICLKYQVGVSELLSVNPQVSNPDLIYPGQILRVPNLDDIKNLENEVARLVNVERNKQGLSSLKINWQLSRIARYKSQDMIDKNYFSHTSPTYGSPFQMIKDFGMQYTAAGENIAYGQNSASSVMTSWMNSPGHRSNILSTSYAEIGVGVAKDSAGRLYWTQMFIKR</sequence>
<accession>A0A1M5QQL8</accession>
<organism evidence="2 3">
    <name type="scientific">Clostridium grantii DSM 8605</name>
    <dbReference type="NCBI Taxonomy" id="1121316"/>
    <lineage>
        <taxon>Bacteria</taxon>
        <taxon>Bacillati</taxon>
        <taxon>Bacillota</taxon>
        <taxon>Clostridia</taxon>
        <taxon>Eubacteriales</taxon>
        <taxon>Clostridiaceae</taxon>
        <taxon>Clostridium</taxon>
    </lineage>
</organism>
<dbReference type="InterPro" id="IPR014258">
    <property type="entry name" value="CAP_domain_YkwD-like"/>
</dbReference>
<name>A0A1M5QQL8_9CLOT</name>
<dbReference type="OrthoDB" id="9783944at2"/>
<evidence type="ECO:0000313" key="2">
    <source>
        <dbReference type="EMBL" id="SHH16246.1"/>
    </source>
</evidence>
<evidence type="ECO:0000259" key="1">
    <source>
        <dbReference type="PROSITE" id="PS51782"/>
    </source>
</evidence>
<gene>
    <name evidence="2" type="ORF">SAMN02745207_00233</name>
</gene>
<dbReference type="STRING" id="1121316.SAMN02745207_00233"/>
<dbReference type="PANTHER" id="PTHR31157">
    <property type="entry name" value="SCP DOMAIN-CONTAINING PROTEIN"/>
    <property type="match status" value="1"/>
</dbReference>
<dbReference type="NCBIfam" id="TIGR02909">
    <property type="entry name" value="spore_YkwD"/>
    <property type="match status" value="1"/>
</dbReference>
<dbReference type="SUPFAM" id="SSF54106">
    <property type="entry name" value="LysM domain"/>
    <property type="match status" value="1"/>
</dbReference>
<dbReference type="InterPro" id="IPR014248">
    <property type="entry name" value="Spore_coat_assembly_SafA"/>
</dbReference>
<proteinExistence type="predicted"/>
<feature type="domain" description="LysM" evidence="1">
    <location>
        <begin position="33"/>
        <end position="78"/>
    </location>
</feature>